<dbReference type="SUPFAM" id="SSF51445">
    <property type="entry name" value="(Trans)glycosidases"/>
    <property type="match status" value="1"/>
</dbReference>
<dbReference type="PANTHER" id="PTHR10357:SF210">
    <property type="entry name" value="MALTODEXTRIN GLUCOSIDASE"/>
    <property type="match status" value="1"/>
</dbReference>
<evidence type="ECO:0000256" key="1">
    <source>
        <dbReference type="ARBA" id="ARBA00022801"/>
    </source>
</evidence>
<protein>
    <submittedName>
        <fullName evidence="4">Glycosidase</fullName>
    </submittedName>
</protein>
<dbReference type="SUPFAM" id="SSF51011">
    <property type="entry name" value="Glycosyl hydrolase domain"/>
    <property type="match status" value="1"/>
</dbReference>
<organism evidence="4 5">
    <name type="scientific">Anoxynatronum buryatiense</name>
    <dbReference type="NCBI Taxonomy" id="489973"/>
    <lineage>
        <taxon>Bacteria</taxon>
        <taxon>Bacillati</taxon>
        <taxon>Bacillota</taxon>
        <taxon>Clostridia</taxon>
        <taxon>Eubacteriales</taxon>
        <taxon>Clostridiaceae</taxon>
        <taxon>Anoxynatronum</taxon>
    </lineage>
</organism>
<keyword evidence="5" id="KW-1185">Reference proteome</keyword>
<sequence length="657" mass="75815">MMRDQLFHHSHQPFYRSPFGAVPVSQEVTLRLGGTLMPTAVKASVRLWREGLGEEIIAMNPVEGSETPKAVWEACFIALKKPGLAWYYFVVEHEEGVRYYGNNSQRLGGLGQMQMEAPYSWQLTVHRDQFHVPAWYKEGIMYQIFPDRFYNGLSRNKIRSPKKNSFLYAHWEDDPVYVKDPVTGSILRWDFHGGNLEGIIEKLPYLQSLGISILYLNPIFEAASNHRYDTGDYKKIDPMLGSEATFEALCQKAEALGMRIILDGVFSHTGSDSRYFNREGNYATLGAYHSKNSPYFPWYRFKNYPEEYDCWWGIDNMPNTNEMEHSFRNFIIDEEDSVIRRWLRKGASGWRLDVADELPDPFIRALRQAMKETNPESVLIGEVWEDATNKVAYGERREYLLGDELDAVMNYPFREAVIRFFTEKDSGSETAMQLMSLYENYPREAFYSCMNLVGSHDRTRILTVLGEAPDEVKMGTQEKISYRLPKKKRRRAENRFCLLTAFQMTFPGVPVIYYGDEAGMEGFSDPLNRRTFPWGSENQTLLDWVKKMTAIRNGHEVFLKGDWQWLSTGENHIAFTRCVRSGDQGEMAVVALNRHEKQSVVFQEKMPHLTEAPLTDLISGYQVTPEGEWLTLELAPQTVMILLAPLKITACKDDKVV</sequence>
<keyword evidence="2 4" id="KW-0326">Glycosidase</keyword>
<dbReference type="RefSeq" id="WP_283410479.1">
    <property type="nucleotide sequence ID" value="NZ_FXUF01000016.1"/>
</dbReference>
<dbReference type="GO" id="GO:0016798">
    <property type="term" value="F:hydrolase activity, acting on glycosyl bonds"/>
    <property type="evidence" value="ECO:0007669"/>
    <property type="project" value="UniProtKB-KW"/>
</dbReference>
<dbReference type="InterPro" id="IPR014756">
    <property type="entry name" value="Ig_E-set"/>
</dbReference>
<dbReference type="Pfam" id="PF00128">
    <property type="entry name" value="Alpha-amylase"/>
    <property type="match status" value="1"/>
</dbReference>
<comment type="caution">
    <text evidence="4">The sequence shown here is derived from an EMBL/GenBank/DDBJ whole genome shotgun (WGS) entry which is preliminary data.</text>
</comment>
<dbReference type="SMART" id="SM00642">
    <property type="entry name" value="Aamy"/>
    <property type="match status" value="1"/>
</dbReference>
<evidence type="ECO:0000256" key="2">
    <source>
        <dbReference type="ARBA" id="ARBA00023295"/>
    </source>
</evidence>
<dbReference type="CDD" id="cd11338">
    <property type="entry name" value="AmyAc_CMD"/>
    <property type="match status" value="1"/>
</dbReference>
<proteinExistence type="predicted"/>
<dbReference type="Proteomes" id="UP001158066">
    <property type="component" value="Unassembled WGS sequence"/>
</dbReference>
<dbReference type="Gene3D" id="3.90.400.10">
    <property type="entry name" value="Oligo-1,6-glucosidase, Domain 2"/>
    <property type="match status" value="1"/>
</dbReference>
<dbReference type="Gene3D" id="2.60.40.1180">
    <property type="entry name" value="Golgi alpha-mannosidase II"/>
    <property type="match status" value="1"/>
</dbReference>
<dbReference type="SUPFAM" id="SSF81296">
    <property type="entry name" value="E set domains"/>
    <property type="match status" value="1"/>
</dbReference>
<dbReference type="InterPro" id="IPR006047">
    <property type="entry name" value="GH13_cat_dom"/>
</dbReference>
<evidence type="ECO:0000259" key="3">
    <source>
        <dbReference type="SMART" id="SM00642"/>
    </source>
</evidence>
<keyword evidence="1" id="KW-0378">Hydrolase</keyword>
<reference evidence="4" key="1">
    <citation type="submission" date="2017-05" db="EMBL/GenBank/DDBJ databases">
        <authorList>
            <person name="Varghese N."/>
            <person name="Submissions S."/>
        </authorList>
    </citation>
    <scope>NUCLEOTIDE SEQUENCE</scope>
    <source>
        <strain evidence="4">Su22</strain>
    </source>
</reference>
<feature type="domain" description="Glycosyl hydrolase family 13 catalytic" evidence="3">
    <location>
        <begin position="143"/>
        <end position="552"/>
    </location>
</feature>
<dbReference type="AlphaFoldDB" id="A0AA46AKC2"/>
<evidence type="ECO:0000313" key="4">
    <source>
        <dbReference type="EMBL" id="SMP68203.1"/>
    </source>
</evidence>
<dbReference type="Gene3D" id="2.60.40.10">
    <property type="entry name" value="Immunoglobulins"/>
    <property type="match status" value="1"/>
</dbReference>
<dbReference type="PANTHER" id="PTHR10357">
    <property type="entry name" value="ALPHA-AMYLASE FAMILY MEMBER"/>
    <property type="match status" value="1"/>
</dbReference>
<dbReference type="GO" id="GO:0005975">
    <property type="term" value="P:carbohydrate metabolic process"/>
    <property type="evidence" value="ECO:0007669"/>
    <property type="project" value="InterPro"/>
</dbReference>
<name>A0AA46AKC2_9CLOT</name>
<dbReference type="InterPro" id="IPR045857">
    <property type="entry name" value="O16G_dom_2"/>
</dbReference>
<dbReference type="InterPro" id="IPR017853">
    <property type="entry name" value="GH"/>
</dbReference>
<accession>A0AA46AKC2</accession>
<dbReference type="InterPro" id="IPR013780">
    <property type="entry name" value="Glyco_hydro_b"/>
</dbReference>
<gene>
    <name evidence="4" type="ORF">SAMN06296020_11668</name>
</gene>
<dbReference type="Gene3D" id="3.20.20.80">
    <property type="entry name" value="Glycosidases"/>
    <property type="match status" value="1"/>
</dbReference>
<dbReference type="InterPro" id="IPR013783">
    <property type="entry name" value="Ig-like_fold"/>
</dbReference>
<dbReference type="EMBL" id="FXUF01000016">
    <property type="protein sequence ID" value="SMP68203.1"/>
    <property type="molecule type" value="Genomic_DNA"/>
</dbReference>
<evidence type="ECO:0000313" key="5">
    <source>
        <dbReference type="Proteomes" id="UP001158066"/>
    </source>
</evidence>